<dbReference type="Proteomes" id="UP000054721">
    <property type="component" value="Unassembled WGS sequence"/>
</dbReference>
<dbReference type="EMBL" id="JYDW01000021">
    <property type="protein sequence ID" value="KRZ61142.1"/>
    <property type="molecule type" value="Genomic_DNA"/>
</dbReference>
<sequence length="99" mass="11945">MEMITEKLIEAEEGSQKFDTRTSRIPKVLRFYSVQRFNVNFFYKNKKFERTTVDTCIPTQIRMKCARQRNRSNENRKVNICKHHQAVRSIYRCVPQLTL</sequence>
<comment type="caution">
    <text evidence="1">The sequence shown here is derived from an EMBL/GenBank/DDBJ whole genome shotgun (WGS) entry which is preliminary data.</text>
</comment>
<name>A0A0V1LNP3_9BILA</name>
<dbReference type="AlphaFoldDB" id="A0A0V1LNP3"/>
<accession>A0A0V1LNP3</accession>
<evidence type="ECO:0000313" key="1">
    <source>
        <dbReference type="EMBL" id="KRZ61142.1"/>
    </source>
</evidence>
<keyword evidence="2" id="KW-1185">Reference proteome</keyword>
<reference evidence="1 2" key="1">
    <citation type="submission" date="2015-05" db="EMBL/GenBank/DDBJ databases">
        <title>Evolution of Trichinella species and genotypes.</title>
        <authorList>
            <person name="Korhonen P.K."/>
            <person name="Edoardo P."/>
            <person name="Giuseppe L.R."/>
            <person name="Gasser R.B."/>
        </authorList>
    </citation>
    <scope>NUCLEOTIDE SEQUENCE [LARGE SCALE GENOMIC DNA]</scope>
    <source>
        <strain evidence="1">ISS10</strain>
    </source>
</reference>
<evidence type="ECO:0000313" key="2">
    <source>
        <dbReference type="Proteomes" id="UP000054721"/>
    </source>
</evidence>
<organism evidence="1 2">
    <name type="scientific">Trichinella nativa</name>
    <dbReference type="NCBI Taxonomy" id="6335"/>
    <lineage>
        <taxon>Eukaryota</taxon>
        <taxon>Metazoa</taxon>
        <taxon>Ecdysozoa</taxon>
        <taxon>Nematoda</taxon>
        <taxon>Enoplea</taxon>
        <taxon>Dorylaimia</taxon>
        <taxon>Trichinellida</taxon>
        <taxon>Trichinellidae</taxon>
        <taxon>Trichinella</taxon>
    </lineage>
</organism>
<proteinExistence type="predicted"/>
<protein>
    <submittedName>
        <fullName evidence="1">Uncharacterized protein</fullName>
    </submittedName>
</protein>
<gene>
    <name evidence="1" type="ORF">T02_12442</name>
</gene>